<evidence type="ECO:0000313" key="2">
    <source>
        <dbReference type="Proteomes" id="UP000244932"/>
    </source>
</evidence>
<dbReference type="OrthoDB" id="7873775at2"/>
<dbReference type="InterPro" id="IPR036641">
    <property type="entry name" value="HPT_dom_sf"/>
</dbReference>
<organism evidence="1 2">
    <name type="scientific">Pontivivens insulae</name>
    <dbReference type="NCBI Taxonomy" id="1639689"/>
    <lineage>
        <taxon>Bacteria</taxon>
        <taxon>Pseudomonadati</taxon>
        <taxon>Pseudomonadota</taxon>
        <taxon>Alphaproteobacteria</taxon>
        <taxon>Rhodobacterales</taxon>
        <taxon>Paracoccaceae</taxon>
        <taxon>Pontivivens</taxon>
    </lineage>
</organism>
<proteinExistence type="predicted"/>
<evidence type="ECO:0000313" key="1">
    <source>
        <dbReference type="EMBL" id="SPF30973.1"/>
    </source>
</evidence>
<dbReference type="EMBL" id="OMKW01000004">
    <property type="protein sequence ID" value="SPF30973.1"/>
    <property type="molecule type" value="Genomic_DNA"/>
</dbReference>
<sequence length="127" mass="13660">MSDPTIQITARNSALVDTTAVMGLERSLGTVRCREYVEETIFQITEKLAKLEGALGREDLKSAHDYTVSLIGLSARIGLIRMGMVASDLIEVLGQEDLTAAHAVGSRLIRLGEESLFSLVRLGGDGV</sequence>
<accession>A0A2R8AFF5</accession>
<dbReference type="Proteomes" id="UP000244932">
    <property type="component" value="Unassembled WGS sequence"/>
</dbReference>
<keyword evidence="2" id="KW-1185">Reference proteome</keyword>
<evidence type="ECO:0008006" key="3">
    <source>
        <dbReference type="Google" id="ProtNLM"/>
    </source>
</evidence>
<gene>
    <name evidence="1" type="ORF">POI8812_03320</name>
</gene>
<dbReference type="Gene3D" id="1.20.120.160">
    <property type="entry name" value="HPT domain"/>
    <property type="match status" value="1"/>
</dbReference>
<name>A0A2R8AFF5_9RHOB</name>
<dbReference type="AlphaFoldDB" id="A0A2R8AFF5"/>
<protein>
    <recommendedName>
        <fullName evidence="3">HPt domain-containing protein</fullName>
    </recommendedName>
</protein>
<reference evidence="1 2" key="1">
    <citation type="submission" date="2018-03" db="EMBL/GenBank/DDBJ databases">
        <authorList>
            <person name="Keele B.F."/>
        </authorList>
    </citation>
    <scope>NUCLEOTIDE SEQUENCE [LARGE SCALE GENOMIC DNA]</scope>
    <source>
        <strain evidence="1 2">CeCT 8812</strain>
    </source>
</reference>
<dbReference type="RefSeq" id="WP_108783657.1">
    <property type="nucleotide sequence ID" value="NZ_OMKW01000004.1"/>
</dbReference>
<dbReference type="SUPFAM" id="SSF47226">
    <property type="entry name" value="Histidine-containing phosphotransfer domain, HPT domain"/>
    <property type="match status" value="1"/>
</dbReference>
<dbReference type="GO" id="GO:0000160">
    <property type="term" value="P:phosphorelay signal transduction system"/>
    <property type="evidence" value="ECO:0007669"/>
    <property type="project" value="InterPro"/>
</dbReference>